<dbReference type="OrthoDB" id="5970553at2759"/>
<dbReference type="SMART" id="SM00248">
    <property type="entry name" value="ANK"/>
    <property type="match status" value="3"/>
</dbReference>
<dbReference type="PRINTS" id="PR01415">
    <property type="entry name" value="ANKYRIN"/>
</dbReference>
<comment type="caution">
    <text evidence="4">The sequence shown here is derived from an EMBL/GenBank/DDBJ whole genome shotgun (WGS) entry which is preliminary data.</text>
</comment>
<dbReference type="Gene3D" id="1.25.40.20">
    <property type="entry name" value="Ankyrin repeat-containing domain"/>
    <property type="match status" value="2"/>
</dbReference>
<evidence type="ECO:0000256" key="3">
    <source>
        <dbReference type="PROSITE-ProRule" id="PRU00023"/>
    </source>
</evidence>
<keyword evidence="2 3" id="KW-0040">ANK repeat</keyword>
<evidence type="ECO:0000313" key="4">
    <source>
        <dbReference type="EMBL" id="KAJ7370721.1"/>
    </source>
</evidence>
<dbReference type="SUPFAM" id="SSF48403">
    <property type="entry name" value="Ankyrin repeat"/>
    <property type="match status" value="1"/>
</dbReference>
<keyword evidence="1" id="KW-0677">Repeat</keyword>
<protein>
    <recommendedName>
        <fullName evidence="6">Ankyrin repeat protein</fullName>
    </recommendedName>
</protein>
<dbReference type="EMBL" id="MU826857">
    <property type="protein sequence ID" value="KAJ7370721.1"/>
    <property type="molecule type" value="Genomic_DNA"/>
</dbReference>
<dbReference type="AlphaFoldDB" id="A0A9X0CPL0"/>
<evidence type="ECO:0000313" key="5">
    <source>
        <dbReference type="Proteomes" id="UP001163046"/>
    </source>
</evidence>
<feature type="repeat" description="ANK" evidence="3">
    <location>
        <begin position="3"/>
        <end position="35"/>
    </location>
</feature>
<organism evidence="4 5">
    <name type="scientific">Desmophyllum pertusum</name>
    <dbReference type="NCBI Taxonomy" id="174260"/>
    <lineage>
        <taxon>Eukaryota</taxon>
        <taxon>Metazoa</taxon>
        <taxon>Cnidaria</taxon>
        <taxon>Anthozoa</taxon>
        <taxon>Hexacorallia</taxon>
        <taxon>Scleractinia</taxon>
        <taxon>Caryophylliina</taxon>
        <taxon>Caryophylliidae</taxon>
        <taxon>Desmophyllum</taxon>
    </lineage>
</organism>
<dbReference type="Proteomes" id="UP001163046">
    <property type="component" value="Unassembled WGS sequence"/>
</dbReference>
<reference evidence="4" key="1">
    <citation type="submission" date="2023-01" db="EMBL/GenBank/DDBJ databases">
        <title>Genome assembly of the deep-sea coral Lophelia pertusa.</title>
        <authorList>
            <person name="Herrera S."/>
            <person name="Cordes E."/>
        </authorList>
    </citation>
    <scope>NUCLEOTIDE SEQUENCE</scope>
    <source>
        <strain evidence="4">USNM1676648</strain>
        <tissue evidence="4">Polyp</tissue>
    </source>
</reference>
<dbReference type="PROSITE" id="PS50088">
    <property type="entry name" value="ANK_REPEAT"/>
    <property type="match status" value="2"/>
</dbReference>
<accession>A0A9X0CPL0</accession>
<dbReference type="InterPro" id="IPR036770">
    <property type="entry name" value="Ankyrin_rpt-contain_sf"/>
</dbReference>
<dbReference type="PANTHER" id="PTHR24171:SF9">
    <property type="entry name" value="ANKYRIN REPEAT DOMAIN-CONTAINING PROTEIN 39"/>
    <property type="match status" value="1"/>
</dbReference>
<sequence length="152" mass="17222">MNKGHTALHLAAQNGHTITCELIATNGGDVHAKDFWGYTPLHRAAHNNHNETIEALMTHGSDVTSADKFEFTALQRAAQRGHRESTELLTSHAVVKMRRYSSYNSPKNRHVHFEKADSDCDTCRTMGLYTITEDSEEDESRGKIRRQRLQTM</sequence>
<evidence type="ECO:0008006" key="6">
    <source>
        <dbReference type="Google" id="ProtNLM"/>
    </source>
</evidence>
<dbReference type="PROSITE" id="PS50297">
    <property type="entry name" value="ANK_REP_REGION"/>
    <property type="match status" value="2"/>
</dbReference>
<dbReference type="PANTHER" id="PTHR24171">
    <property type="entry name" value="ANKYRIN REPEAT DOMAIN-CONTAINING PROTEIN 39-RELATED"/>
    <property type="match status" value="1"/>
</dbReference>
<proteinExistence type="predicted"/>
<evidence type="ECO:0000256" key="2">
    <source>
        <dbReference type="ARBA" id="ARBA00023043"/>
    </source>
</evidence>
<dbReference type="InterPro" id="IPR002110">
    <property type="entry name" value="Ankyrin_rpt"/>
</dbReference>
<name>A0A9X0CPL0_9CNID</name>
<evidence type="ECO:0000256" key="1">
    <source>
        <dbReference type="ARBA" id="ARBA00022737"/>
    </source>
</evidence>
<gene>
    <name evidence="4" type="ORF">OS493_030140</name>
</gene>
<feature type="repeat" description="ANK" evidence="3">
    <location>
        <begin position="36"/>
        <end position="68"/>
    </location>
</feature>
<keyword evidence="5" id="KW-1185">Reference proteome</keyword>
<dbReference type="Pfam" id="PF12796">
    <property type="entry name" value="Ank_2"/>
    <property type="match status" value="1"/>
</dbReference>